<dbReference type="Pfam" id="PF05046">
    <property type="entry name" value="Img2"/>
    <property type="match status" value="1"/>
</dbReference>
<sequence length="173" mass="19873">MRFLASRALSIGRQAFSQQPVSFTQRATLTTIKPAPARRQTFKKHVSYKPDPQEKPVNPNKNKKIPYKARPLEQPMVPLPAKDPKEVGTYLRYIIKRTPSLQLPVYRRWMSGGNRCIVVIKKVKGDHAKLVKDLSDDLDIKAENIRLNPVTQHIEIKGDLYAETMKWILKVGF</sequence>
<name>A0A2H3FUS0_GIBZA</name>
<dbReference type="EMBL" id="CAAKMV010000141">
    <property type="protein sequence ID" value="VIO59725.1"/>
    <property type="molecule type" value="Genomic_DNA"/>
</dbReference>
<reference evidence="8" key="2">
    <citation type="submission" date="2021-03" db="EMBL/GenBank/DDBJ databases">
        <authorList>
            <person name="Alouane T."/>
            <person name="Langin T."/>
            <person name="Bonhomme L."/>
        </authorList>
    </citation>
    <scope>NUCLEOTIDE SEQUENCE</scope>
    <source>
        <strain evidence="8">MDC_Fg202</strain>
    </source>
</reference>
<protein>
    <recommendedName>
        <fullName evidence="6">Large ribosomal subunit protein mL49</fullName>
    </recommendedName>
</protein>
<accession>A0A2H3FUS0</accession>
<dbReference type="InterPro" id="IPR007740">
    <property type="entry name" value="Ribosomal_mL49"/>
</dbReference>
<evidence type="ECO:0000256" key="2">
    <source>
        <dbReference type="ARBA" id="ARBA00005677"/>
    </source>
</evidence>
<evidence type="ECO:0000256" key="1">
    <source>
        <dbReference type="ARBA" id="ARBA00004173"/>
    </source>
</evidence>
<dbReference type="Proteomes" id="UP000746612">
    <property type="component" value="Unassembled WGS sequence"/>
</dbReference>
<keyword evidence="4" id="KW-0496">Mitochondrion</keyword>
<evidence type="ECO:0000256" key="6">
    <source>
        <dbReference type="ARBA" id="ARBA00035191"/>
    </source>
</evidence>
<gene>
    <name evidence="9" type="ORF">FUG_LOCUS356034</name>
    <name evidence="8" type="ORF">MDCFG202_LOCUS546101</name>
</gene>
<reference evidence="9" key="1">
    <citation type="submission" date="2019-04" db="EMBL/GenBank/DDBJ databases">
        <authorList>
            <person name="Melise S."/>
            <person name="Noan J."/>
            <person name="Okalmin O."/>
        </authorList>
    </citation>
    <scope>NUCLEOTIDE SEQUENCE</scope>
    <source>
        <strain evidence="9">FN9</strain>
    </source>
</reference>
<evidence type="ECO:0000256" key="3">
    <source>
        <dbReference type="ARBA" id="ARBA00022980"/>
    </source>
</evidence>
<comment type="subcellular location">
    <subcellularLocation>
        <location evidence="1">Mitochondrion</location>
    </subcellularLocation>
</comment>
<comment type="similarity">
    <text evidence="2">Belongs to the mitochondrion-specific ribosomal protein mL49 family.</text>
</comment>
<evidence type="ECO:0000313" key="10">
    <source>
        <dbReference type="Proteomes" id="UP000746612"/>
    </source>
</evidence>
<dbReference type="Gene3D" id="3.30.780.10">
    <property type="entry name" value="SUI1-like domain"/>
    <property type="match status" value="1"/>
</dbReference>
<dbReference type="GO" id="GO:0003735">
    <property type="term" value="F:structural constituent of ribosome"/>
    <property type="evidence" value="ECO:0007669"/>
    <property type="project" value="InterPro"/>
</dbReference>
<evidence type="ECO:0000256" key="7">
    <source>
        <dbReference type="SAM" id="MobiDB-lite"/>
    </source>
</evidence>
<proteinExistence type="inferred from homology"/>
<evidence type="ECO:0000256" key="5">
    <source>
        <dbReference type="ARBA" id="ARBA00023274"/>
    </source>
</evidence>
<evidence type="ECO:0000313" key="8">
    <source>
        <dbReference type="EMBL" id="CAG2008167.1"/>
    </source>
</evidence>
<dbReference type="OrthoDB" id="19439at2759"/>
<keyword evidence="3" id="KW-0689">Ribosomal protein</keyword>
<dbReference type="EMBL" id="CAJPIJ010000189">
    <property type="protein sequence ID" value="CAG2008167.1"/>
    <property type="molecule type" value="Genomic_DNA"/>
</dbReference>
<dbReference type="GO" id="GO:0006412">
    <property type="term" value="P:translation"/>
    <property type="evidence" value="ECO:0007669"/>
    <property type="project" value="InterPro"/>
</dbReference>
<feature type="region of interest" description="Disordered" evidence="7">
    <location>
        <begin position="39"/>
        <end position="63"/>
    </location>
</feature>
<evidence type="ECO:0000256" key="4">
    <source>
        <dbReference type="ARBA" id="ARBA00023128"/>
    </source>
</evidence>
<dbReference type="OMA" id="YRRWQSG"/>
<dbReference type="PANTHER" id="PTHR13477">
    <property type="entry name" value="MITOCHONDRIAL 39S RIBOSOMAL PROTEIN L49"/>
    <property type="match status" value="1"/>
</dbReference>
<evidence type="ECO:0000313" key="9">
    <source>
        <dbReference type="EMBL" id="VIO59725.1"/>
    </source>
</evidence>
<keyword evidence="5" id="KW-0687">Ribonucleoprotein</keyword>
<dbReference type="AlphaFoldDB" id="A0A2H3FUS0"/>
<dbReference type="PANTHER" id="PTHR13477:SF0">
    <property type="entry name" value="LARGE RIBOSOMAL SUBUNIT PROTEIN ML49"/>
    <property type="match status" value="1"/>
</dbReference>
<dbReference type="GO" id="GO:0005762">
    <property type="term" value="C:mitochondrial large ribosomal subunit"/>
    <property type="evidence" value="ECO:0007669"/>
    <property type="project" value="TreeGrafter"/>
</dbReference>
<organism evidence="8 10">
    <name type="scientific">Gibberella zeae</name>
    <name type="common">Wheat head blight fungus</name>
    <name type="synonym">Fusarium graminearum</name>
    <dbReference type="NCBI Taxonomy" id="5518"/>
    <lineage>
        <taxon>Eukaryota</taxon>
        <taxon>Fungi</taxon>
        <taxon>Dikarya</taxon>
        <taxon>Ascomycota</taxon>
        <taxon>Pezizomycotina</taxon>
        <taxon>Sordariomycetes</taxon>
        <taxon>Hypocreomycetidae</taxon>
        <taxon>Hypocreales</taxon>
        <taxon>Nectriaceae</taxon>
        <taxon>Fusarium</taxon>
    </lineage>
</organism>